<dbReference type="KEGG" id="tet:TTHERM_001273285"/>
<dbReference type="GeneID" id="24442061"/>
<keyword evidence="2" id="KW-1185">Reference proteome</keyword>
<reference evidence="2" key="1">
    <citation type="journal article" date="2006" name="PLoS Biol.">
        <title>Macronuclear genome sequence of the ciliate Tetrahymena thermophila, a model eukaryote.</title>
        <authorList>
            <person name="Eisen J.A."/>
            <person name="Coyne R.S."/>
            <person name="Wu M."/>
            <person name="Wu D."/>
            <person name="Thiagarajan M."/>
            <person name="Wortman J.R."/>
            <person name="Badger J.H."/>
            <person name="Ren Q."/>
            <person name="Amedeo P."/>
            <person name="Jones K.M."/>
            <person name="Tallon L.J."/>
            <person name="Delcher A.L."/>
            <person name="Salzberg S.L."/>
            <person name="Silva J.C."/>
            <person name="Haas B.J."/>
            <person name="Majoros W.H."/>
            <person name="Farzad M."/>
            <person name="Carlton J.M."/>
            <person name="Smith R.K. Jr."/>
            <person name="Garg J."/>
            <person name="Pearlman R.E."/>
            <person name="Karrer K.M."/>
            <person name="Sun L."/>
            <person name="Manning G."/>
            <person name="Elde N.C."/>
            <person name="Turkewitz A.P."/>
            <person name="Asai D.J."/>
            <person name="Wilkes D.E."/>
            <person name="Wang Y."/>
            <person name="Cai H."/>
            <person name="Collins K."/>
            <person name="Stewart B.A."/>
            <person name="Lee S.R."/>
            <person name="Wilamowska K."/>
            <person name="Weinberg Z."/>
            <person name="Ruzzo W.L."/>
            <person name="Wloga D."/>
            <person name="Gaertig J."/>
            <person name="Frankel J."/>
            <person name="Tsao C.-C."/>
            <person name="Gorovsky M.A."/>
            <person name="Keeling P.J."/>
            <person name="Waller R.F."/>
            <person name="Patron N.J."/>
            <person name="Cherry J.M."/>
            <person name="Stover N.A."/>
            <person name="Krieger C.J."/>
            <person name="del Toro C."/>
            <person name="Ryder H.F."/>
            <person name="Williamson S.C."/>
            <person name="Barbeau R.A."/>
            <person name="Hamilton E.P."/>
            <person name="Orias E."/>
        </authorList>
    </citation>
    <scope>NUCLEOTIDE SEQUENCE [LARGE SCALE GENOMIC DNA]</scope>
    <source>
        <strain evidence="2">SB210</strain>
    </source>
</reference>
<dbReference type="Proteomes" id="UP000009168">
    <property type="component" value="Unassembled WGS sequence"/>
</dbReference>
<dbReference type="InParanoid" id="W7X896"/>
<evidence type="ECO:0000313" key="1">
    <source>
        <dbReference type="EMBL" id="EWS75595.1"/>
    </source>
</evidence>
<dbReference type="EMBL" id="GG662781">
    <property type="protein sequence ID" value="EWS75595.1"/>
    <property type="molecule type" value="Genomic_DNA"/>
</dbReference>
<name>W7X896_TETTS</name>
<accession>W7X896</accession>
<proteinExistence type="predicted"/>
<dbReference type="RefSeq" id="XP_012651895.1">
    <property type="nucleotide sequence ID" value="XM_012796441.1"/>
</dbReference>
<dbReference type="AlphaFoldDB" id="W7X896"/>
<organism evidence="1 2">
    <name type="scientific">Tetrahymena thermophila (strain SB210)</name>
    <dbReference type="NCBI Taxonomy" id="312017"/>
    <lineage>
        <taxon>Eukaryota</taxon>
        <taxon>Sar</taxon>
        <taxon>Alveolata</taxon>
        <taxon>Ciliophora</taxon>
        <taxon>Intramacronucleata</taxon>
        <taxon>Oligohymenophorea</taxon>
        <taxon>Hymenostomatida</taxon>
        <taxon>Tetrahymenina</taxon>
        <taxon>Tetrahymenidae</taxon>
        <taxon>Tetrahymena</taxon>
    </lineage>
</organism>
<sequence>MFLLLNCDYKVLLLLQMLQEKKSCFFFYLFTNLFIFKNSFVASLVHQEFAIQVRILRQLDKPKIYSFYFQCTLLVIQVINKQIP</sequence>
<gene>
    <name evidence="1" type="ORF">TTHERM_001273285</name>
</gene>
<protein>
    <submittedName>
        <fullName evidence="1">Uncharacterized protein</fullName>
    </submittedName>
</protein>
<evidence type="ECO:0000313" key="2">
    <source>
        <dbReference type="Proteomes" id="UP000009168"/>
    </source>
</evidence>